<sequence>MKKKIIKTISGAMAAAIILSGCNSPQLKIDSEDEEAVEDSGENDSENESDEESTNESEEASTKETEDEETEAKESDADSSADASDAASDADEESDSAKKDNDNDSKKKTDESEFEDITDYDSTIMLDGEELTEDELSDIQDFLNQYENNGFVATSYRTSDKANWNEVFYGGAGIENCDFPDEALDAYLDAIGEDFVEYDLIALSGDDVRSYVESKTGITDFDILLLGGFTYIEEYDILFDQVSDTNHVNIVCEEGIRRDDLIQVLVYGEMQMVGELGAYRRISLIETGDSDNPYMFYSNRELWEDYADSVIEASVYGTDETITCATSGTAYGPDIAIIEDNAVEEIIYPRLSDIDLSDFNDVKEIAFCDVNGDDLTDMVLILSDGDDTVAVVCDAHEYYEGYVEYSQGSSAVTIWLSDNVKKLTADNVIEYILNHQDEYNEL</sequence>
<feature type="compositionally biased region" description="Acidic residues" evidence="1">
    <location>
        <begin position="31"/>
        <end position="71"/>
    </location>
</feature>
<accession>A0A1H9VN92</accession>
<gene>
    <name evidence="2" type="ORF">SAMN04487884_12428</name>
</gene>
<evidence type="ECO:0000313" key="2">
    <source>
        <dbReference type="EMBL" id="SES23206.1"/>
    </source>
</evidence>
<dbReference type="PROSITE" id="PS51257">
    <property type="entry name" value="PROKAR_LIPOPROTEIN"/>
    <property type="match status" value="1"/>
</dbReference>
<dbReference type="eggNOG" id="ENOG50333EN">
    <property type="taxonomic scope" value="Bacteria"/>
</dbReference>
<proteinExistence type="predicted"/>
<feature type="region of interest" description="Disordered" evidence="1">
    <location>
        <begin position="27"/>
        <end position="121"/>
    </location>
</feature>
<dbReference type="RefSeq" id="WP_074757813.1">
    <property type="nucleotide sequence ID" value="NZ_FOGJ01000024.1"/>
</dbReference>
<dbReference type="OrthoDB" id="2002768at2"/>
<protein>
    <submittedName>
        <fullName evidence="2">Uncharacterized protein</fullName>
    </submittedName>
</protein>
<evidence type="ECO:0000256" key="1">
    <source>
        <dbReference type="SAM" id="MobiDB-lite"/>
    </source>
</evidence>
<feature type="compositionally biased region" description="Low complexity" evidence="1">
    <location>
        <begin position="78"/>
        <end position="87"/>
    </location>
</feature>
<dbReference type="EMBL" id="FOGJ01000024">
    <property type="protein sequence ID" value="SES23206.1"/>
    <property type="molecule type" value="Genomic_DNA"/>
</dbReference>
<evidence type="ECO:0000313" key="3">
    <source>
        <dbReference type="Proteomes" id="UP000182584"/>
    </source>
</evidence>
<organism evidence="2 3">
    <name type="scientific">Butyrivibrio fibrisolvens</name>
    <dbReference type="NCBI Taxonomy" id="831"/>
    <lineage>
        <taxon>Bacteria</taxon>
        <taxon>Bacillati</taxon>
        <taxon>Bacillota</taxon>
        <taxon>Clostridia</taxon>
        <taxon>Lachnospirales</taxon>
        <taxon>Lachnospiraceae</taxon>
        <taxon>Butyrivibrio</taxon>
    </lineage>
</organism>
<dbReference type="AlphaFoldDB" id="A0A1H9VN92"/>
<feature type="compositionally biased region" description="Basic and acidic residues" evidence="1">
    <location>
        <begin position="95"/>
        <end position="111"/>
    </location>
</feature>
<name>A0A1H9VN92_BUTFI</name>
<dbReference type="Proteomes" id="UP000182584">
    <property type="component" value="Unassembled WGS sequence"/>
</dbReference>
<reference evidence="2 3" key="1">
    <citation type="submission" date="2016-10" db="EMBL/GenBank/DDBJ databases">
        <authorList>
            <person name="de Groot N.N."/>
        </authorList>
    </citation>
    <scope>NUCLEOTIDE SEQUENCE [LARGE SCALE GENOMIC DNA]</scope>
    <source>
        <strain evidence="2 3">AR40</strain>
    </source>
</reference>